<sequence>MGGHNLDERARAADRRTRAGIMRTGSNLPAVGEYNQTLVLDHIRRSPEGLSRVELSARTGLSAQTLSNVTRRLADEGLIVEAGKVISGPGKPRTLLKLAPRSRFAVGVHLDPVVDTIVVVDMAGEVIAHDEIGRPALSTPAGLVDAVGAAVDAIVERAGIPRELVLGVGVAAPGPFDARGGRLLDPPLLPEWHNVNVREDLGAVTGLPVIVEKDVTAAMVGEMWFDRSDALGDAMFLYYGAGVGVGLAIAGAPVRGRTGNAGGIAHVIVDPDGPPCACGARGCLGVSIEPRVLLAEAGYAPAAAGDTRPDLDRLVRDAREGEEGPAAVLRRAGERIARALVVTNNLIDVDEVVLGGPVWERLAEVLGDVVAERVAVDAASTATREIVVRRSRVGADVAAVGAACLMLDGAFAARPARMMIAL</sequence>
<reference evidence="3 4" key="1">
    <citation type="submission" date="2019-06" db="EMBL/GenBank/DDBJ databases">
        <title>Whole genome shotgun sequence of Microbacterium testaceum NBRC 12675.</title>
        <authorList>
            <person name="Hosoyama A."/>
            <person name="Uohara A."/>
            <person name="Ohji S."/>
            <person name="Ichikawa N."/>
        </authorList>
    </citation>
    <scope>NUCLEOTIDE SEQUENCE [LARGE SCALE GENOMIC DNA]</scope>
    <source>
        <strain evidence="3 4">NBRC 12675</strain>
    </source>
</reference>
<dbReference type="SUPFAM" id="SSF46785">
    <property type="entry name" value="Winged helix' DNA-binding domain"/>
    <property type="match status" value="1"/>
</dbReference>
<dbReference type="Pfam" id="PF12802">
    <property type="entry name" value="MarR_2"/>
    <property type="match status" value="1"/>
</dbReference>
<gene>
    <name evidence="3" type="ORF">MTE01_11850</name>
</gene>
<dbReference type="Gene3D" id="1.10.10.10">
    <property type="entry name" value="Winged helix-like DNA-binding domain superfamily/Winged helix DNA-binding domain"/>
    <property type="match status" value="1"/>
</dbReference>
<comment type="caution">
    <text evidence="3">The sequence shown here is derived from an EMBL/GenBank/DDBJ whole genome shotgun (WGS) entry which is preliminary data.</text>
</comment>
<dbReference type="SUPFAM" id="SSF53067">
    <property type="entry name" value="Actin-like ATPase domain"/>
    <property type="match status" value="1"/>
</dbReference>
<feature type="domain" description="HTH marR-type" evidence="2">
    <location>
        <begin position="35"/>
        <end position="80"/>
    </location>
</feature>
<dbReference type="InterPro" id="IPR000835">
    <property type="entry name" value="HTH_MarR-typ"/>
</dbReference>
<dbReference type="PANTHER" id="PTHR18964:SF173">
    <property type="entry name" value="GLUCOKINASE"/>
    <property type="match status" value="1"/>
</dbReference>
<evidence type="ECO:0000313" key="3">
    <source>
        <dbReference type="EMBL" id="GEB45240.1"/>
    </source>
</evidence>
<dbReference type="InterPro" id="IPR036390">
    <property type="entry name" value="WH_DNA-bd_sf"/>
</dbReference>
<dbReference type="AlphaFoldDB" id="A0A4Y3QM64"/>
<dbReference type="Pfam" id="PF00480">
    <property type="entry name" value="ROK"/>
    <property type="match status" value="1"/>
</dbReference>
<dbReference type="InterPro" id="IPR036388">
    <property type="entry name" value="WH-like_DNA-bd_sf"/>
</dbReference>
<dbReference type="Gene3D" id="3.30.420.40">
    <property type="match status" value="2"/>
</dbReference>
<dbReference type="InterPro" id="IPR043129">
    <property type="entry name" value="ATPase_NBD"/>
</dbReference>
<name>A0A4Y3QM64_MICTE</name>
<dbReference type="EMBL" id="BJML01000002">
    <property type="protein sequence ID" value="GEB45240.1"/>
    <property type="molecule type" value="Genomic_DNA"/>
</dbReference>
<dbReference type="Proteomes" id="UP000319525">
    <property type="component" value="Unassembled WGS sequence"/>
</dbReference>
<evidence type="ECO:0000256" key="1">
    <source>
        <dbReference type="ARBA" id="ARBA00006479"/>
    </source>
</evidence>
<comment type="similarity">
    <text evidence="1">Belongs to the ROK (NagC/XylR) family.</text>
</comment>
<evidence type="ECO:0000259" key="2">
    <source>
        <dbReference type="Pfam" id="PF12802"/>
    </source>
</evidence>
<evidence type="ECO:0000313" key="4">
    <source>
        <dbReference type="Proteomes" id="UP000319525"/>
    </source>
</evidence>
<dbReference type="PANTHER" id="PTHR18964">
    <property type="entry name" value="ROK (REPRESSOR, ORF, KINASE) FAMILY"/>
    <property type="match status" value="1"/>
</dbReference>
<proteinExistence type="inferred from homology"/>
<dbReference type="InterPro" id="IPR000600">
    <property type="entry name" value="ROK"/>
</dbReference>
<accession>A0A4Y3QM64</accession>
<organism evidence="3 4">
    <name type="scientific">Microbacterium testaceum</name>
    <name type="common">Aureobacterium testaceum</name>
    <name type="synonym">Brevibacterium testaceum</name>
    <dbReference type="NCBI Taxonomy" id="2033"/>
    <lineage>
        <taxon>Bacteria</taxon>
        <taxon>Bacillati</taxon>
        <taxon>Actinomycetota</taxon>
        <taxon>Actinomycetes</taxon>
        <taxon>Micrococcales</taxon>
        <taxon>Microbacteriaceae</taxon>
        <taxon>Microbacterium</taxon>
    </lineage>
</organism>
<dbReference type="GO" id="GO:0003700">
    <property type="term" value="F:DNA-binding transcription factor activity"/>
    <property type="evidence" value="ECO:0007669"/>
    <property type="project" value="InterPro"/>
</dbReference>
<protein>
    <submittedName>
        <fullName evidence="3">Transcriptional regulator</fullName>
    </submittedName>
</protein>